<keyword evidence="2" id="KW-1185">Reference proteome</keyword>
<gene>
    <name evidence="1" type="ORF">QQS39_01965</name>
</gene>
<protein>
    <recommendedName>
        <fullName evidence="3">Lipoprotein</fullName>
    </recommendedName>
</protein>
<sequence>MKIIILFFASLILMGCGNPTPKVTPDQLPVGTSGIAYNATINISGGYISPKGISVKIIPQDSGLTWSPKISYLTFQGKTQKDEDFHEISITGIPLLKGIIQIKIDGYTSGTMYAGKEFHKIYEIEID</sequence>
<dbReference type="PROSITE" id="PS51257">
    <property type="entry name" value="PROKAR_LIPOPROTEIN"/>
    <property type="match status" value="1"/>
</dbReference>
<dbReference type="EMBL" id="CP127389">
    <property type="protein sequence ID" value="WIV88798.1"/>
    <property type="molecule type" value="Genomic_DNA"/>
</dbReference>
<evidence type="ECO:0000313" key="2">
    <source>
        <dbReference type="Proteomes" id="UP001226651"/>
    </source>
</evidence>
<name>A0ABY8Y9A3_9GAMM</name>
<organism evidence="1 2">
    <name type="scientific">Proteus appendicitidis</name>
    <dbReference type="NCBI Taxonomy" id="3034648"/>
    <lineage>
        <taxon>Bacteria</taxon>
        <taxon>Pseudomonadati</taxon>
        <taxon>Pseudomonadota</taxon>
        <taxon>Gammaproteobacteria</taxon>
        <taxon>Enterobacterales</taxon>
        <taxon>Morganellaceae</taxon>
        <taxon>Proteus</taxon>
    </lineage>
</organism>
<proteinExistence type="predicted"/>
<dbReference type="Proteomes" id="UP001226651">
    <property type="component" value="Chromosome"/>
</dbReference>
<reference evidence="1 2" key="1">
    <citation type="submission" date="2023-06" db="EMBL/GenBank/DDBJ databases">
        <title>Proteus appendicitidis sp. nov., isolated from the appendiceal pus of an appendicitis patient in Yongzhou, China.</title>
        <authorList>
            <person name="Cai X."/>
        </authorList>
    </citation>
    <scope>NUCLEOTIDE SEQUENCE [LARGE SCALE GENOMIC DNA]</scope>
    <source>
        <strain evidence="1 2">HZ0627</strain>
    </source>
</reference>
<dbReference type="RefSeq" id="WP_285805288.1">
    <property type="nucleotide sequence ID" value="NZ_CP127389.1"/>
</dbReference>
<evidence type="ECO:0008006" key="3">
    <source>
        <dbReference type="Google" id="ProtNLM"/>
    </source>
</evidence>
<accession>A0ABY8Y9A3</accession>
<evidence type="ECO:0000313" key="1">
    <source>
        <dbReference type="EMBL" id="WIV88798.1"/>
    </source>
</evidence>